<feature type="compositionally biased region" description="Polar residues" evidence="1">
    <location>
        <begin position="30"/>
        <end position="47"/>
    </location>
</feature>
<dbReference type="SUPFAM" id="SSF52540">
    <property type="entry name" value="P-loop containing nucleoside triphosphate hydrolases"/>
    <property type="match status" value="1"/>
</dbReference>
<dbReference type="PANTHER" id="PTHR36766">
    <property type="entry name" value="PLANT BROAD-SPECTRUM MILDEW RESISTANCE PROTEIN RPW8"/>
    <property type="match status" value="1"/>
</dbReference>
<dbReference type="InterPro" id="IPR002182">
    <property type="entry name" value="NB-ARC"/>
</dbReference>
<dbReference type="AlphaFoldDB" id="A0A7S1FNN3"/>
<proteinExistence type="predicted"/>
<evidence type="ECO:0000259" key="2">
    <source>
        <dbReference type="Pfam" id="PF00931"/>
    </source>
</evidence>
<feature type="region of interest" description="Disordered" evidence="1">
    <location>
        <begin position="1"/>
        <end position="64"/>
    </location>
</feature>
<evidence type="ECO:0000256" key="1">
    <source>
        <dbReference type="SAM" id="MobiDB-lite"/>
    </source>
</evidence>
<dbReference type="GO" id="GO:0043531">
    <property type="term" value="F:ADP binding"/>
    <property type="evidence" value="ECO:0007669"/>
    <property type="project" value="InterPro"/>
</dbReference>
<dbReference type="InterPro" id="IPR042197">
    <property type="entry name" value="Apaf_helical"/>
</dbReference>
<accession>A0A7S1FNN3</accession>
<sequence length="1040" mass="117832">MNTLSLSQRASKKSSHYASIPDEALLSLQPPDSNNRSRGTNENQNVSIDPMLLPRYDSDSSGSRSIDPMLIPRFEILKNITNFISEKKNEDIATNSMDTSGLSSSEIKRLTLRGMGGLGKTTLAAMTVNLIDVRSQYDHILWLNLGNHFQNFSDQNNINFDMYIGCLQNLCRQLGVSADHFHSELFLQPGDRPYAVASKTAQAIEESKCRMSQIINGLKVLIVLDDVWNHEDAELFNFGEQMTSCFCMLLTTRTLDQELLGSHILNVNFLNHQEATNLFCIEAGLSESFSTEDMEPLNNIIRKCGYVPLAIRTAGKIMKNIRQEIQPNITFTEIALMFTSSSDSPKMDTVFAILDRSFEFVRNSSEAHILRLFVSAFASLFHKDDSFRPWITSDGFALLWKSFTDSEIMNEFCPHWLNLGSENWQEISNLMCKMGLFDEDYVKYPRKPGLQKYFRIHHDLIWEFGKRLSSLFRVSNGKLVRCVEHGKTFCPKCFNSESDAEFISNSTEWAKMITESYSLSSQPNASENCDNSNLAINYESYMLEWFPLHLIKRGQSEEAVKLMKNEDFFMKQLRTFGIWNSCHMAVACVRTYSKSFFQNMASMNSSKGSKLVMVDVLFFVRDILNSFHRASQLKNIDQKEIGCSFIMLGVELQKYSRWIECFDFFFMSLNVFRSIGYGSNHPDIVRATRCIESCSLSPVILVSKDSPSRLRLKDHNTIFQKDKGKASFPLELSSHPGYAIARMNENYTKVSTHDQSWDYVMLGLGLKNSALVVSYDEGLIMHDNRMFRVSLDHFEEGTPITLRSPTKMKDTNELHSPIQMKDTNEEPEQVSNFLPCLNSSAQSFSIAFDGTIYPTMAPHLCLGVSPYPHLVLVSKNSPCRAIFKNFSDLQSLYKIPKKNAHSIERDQLEEQCNVDDGIKLELASHPGMGVVHIFGKKMQTSIASVHIDFLGLGPLKNAISAKMTEKGEILFQGKCEGVLCPSSPTPEIGDILLVLNVNPFSDGTDNETYKFIVHDNGTISPMLYPSLVLGFQVVHKEYSK</sequence>
<dbReference type="EMBL" id="HBFR01006047">
    <property type="protein sequence ID" value="CAD8877139.1"/>
    <property type="molecule type" value="Transcribed_RNA"/>
</dbReference>
<organism evidence="3">
    <name type="scientific">Corethron hystrix</name>
    <dbReference type="NCBI Taxonomy" id="216773"/>
    <lineage>
        <taxon>Eukaryota</taxon>
        <taxon>Sar</taxon>
        <taxon>Stramenopiles</taxon>
        <taxon>Ochrophyta</taxon>
        <taxon>Bacillariophyta</taxon>
        <taxon>Coscinodiscophyceae</taxon>
        <taxon>Corethrophycidae</taxon>
        <taxon>Corethrales</taxon>
        <taxon>Corethraceae</taxon>
        <taxon>Corethron</taxon>
    </lineage>
</organism>
<protein>
    <recommendedName>
        <fullName evidence="2">NB-ARC domain-containing protein</fullName>
    </recommendedName>
</protein>
<evidence type="ECO:0000313" key="3">
    <source>
        <dbReference type="EMBL" id="CAD8877139.1"/>
    </source>
</evidence>
<reference evidence="3" key="1">
    <citation type="submission" date="2021-01" db="EMBL/GenBank/DDBJ databases">
        <authorList>
            <person name="Corre E."/>
            <person name="Pelletier E."/>
            <person name="Niang G."/>
            <person name="Scheremetjew M."/>
            <person name="Finn R."/>
            <person name="Kale V."/>
            <person name="Holt S."/>
            <person name="Cochrane G."/>
            <person name="Meng A."/>
            <person name="Brown T."/>
            <person name="Cohen L."/>
        </authorList>
    </citation>
    <scope>NUCLEOTIDE SEQUENCE</scope>
    <source>
        <strain evidence="3">308</strain>
    </source>
</reference>
<gene>
    <name evidence="3" type="ORF">CHYS00102_LOCUS4323</name>
</gene>
<dbReference type="Gene3D" id="3.40.50.300">
    <property type="entry name" value="P-loop containing nucleotide triphosphate hydrolases"/>
    <property type="match status" value="1"/>
</dbReference>
<dbReference type="Gene3D" id="1.10.8.430">
    <property type="entry name" value="Helical domain of apoptotic protease-activating factors"/>
    <property type="match status" value="1"/>
</dbReference>
<dbReference type="PRINTS" id="PR00364">
    <property type="entry name" value="DISEASERSIST"/>
</dbReference>
<dbReference type="Pfam" id="PF00931">
    <property type="entry name" value="NB-ARC"/>
    <property type="match status" value="1"/>
</dbReference>
<feature type="domain" description="NB-ARC" evidence="2">
    <location>
        <begin position="102"/>
        <end position="283"/>
    </location>
</feature>
<name>A0A7S1FNN3_9STRA</name>
<dbReference type="InterPro" id="IPR027417">
    <property type="entry name" value="P-loop_NTPase"/>
</dbReference>
<dbReference type="PANTHER" id="PTHR36766:SF30">
    <property type="entry name" value="TIR-NBS TYPE DISEASE RESISTANCE PROTEIN-RELATED"/>
    <property type="match status" value="1"/>
</dbReference>